<dbReference type="EMBL" id="CAFABK010000013">
    <property type="protein sequence ID" value="CAB4825199.1"/>
    <property type="molecule type" value="Genomic_DNA"/>
</dbReference>
<protein>
    <submittedName>
        <fullName evidence="2">Unannotated protein</fullName>
    </submittedName>
</protein>
<dbReference type="PANTHER" id="PTHR43760">
    <property type="entry name" value="ENDORIBONUCLEASE-RELATED"/>
    <property type="match status" value="1"/>
</dbReference>
<sequence length="155" mass="15864">MKTSERLTELGIKLPPPAAPVGSYLQAKVHERLIFVTGQLAFVDGVIANPGLLGAELDAAQGALAARDCALNSIAAAAAVVGGIDRIAGVLQATGFLACAPGFTAHSVVLNGASDLFVEVFGESGRHTRTNVGVGSIPLRSSVELQVTFEIIEGE</sequence>
<evidence type="ECO:0000259" key="1">
    <source>
        <dbReference type="Pfam" id="PF14588"/>
    </source>
</evidence>
<gene>
    <name evidence="2" type="ORF">UFOPK3204_00436</name>
</gene>
<dbReference type="Pfam" id="PF14588">
    <property type="entry name" value="YjgF_endoribonc"/>
    <property type="match status" value="1"/>
</dbReference>
<accession>A0A6J6ZXX1</accession>
<name>A0A6J6ZXX1_9ZZZZ</name>
<dbReference type="InterPro" id="IPR013813">
    <property type="entry name" value="Endoribo_LPSP/chorism_mut-like"/>
</dbReference>
<evidence type="ECO:0000313" key="2">
    <source>
        <dbReference type="EMBL" id="CAB4825199.1"/>
    </source>
</evidence>
<reference evidence="2" key="1">
    <citation type="submission" date="2020-05" db="EMBL/GenBank/DDBJ databases">
        <authorList>
            <person name="Chiriac C."/>
            <person name="Salcher M."/>
            <person name="Ghai R."/>
            <person name="Kavagutti S V."/>
        </authorList>
    </citation>
    <scope>NUCLEOTIDE SEQUENCE</scope>
</reference>
<dbReference type="InterPro" id="IPR035959">
    <property type="entry name" value="RutC-like_sf"/>
</dbReference>
<proteinExistence type="predicted"/>
<dbReference type="SUPFAM" id="SSF55298">
    <property type="entry name" value="YjgF-like"/>
    <property type="match status" value="1"/>
</dbReference>
<dbReference type="AlphaFoldDB" id="A0A6J6ZXX1"/>
<dbReference type="CDD" id="cd02199">
    <property type="entry name" value="YjgF_YER057c_UK114_like_1"/>
    <property type="match status" value="1"/>
</dbReference>
<feature type="domain" description="Endoribonuclease L-PSP/chorismate mutase-like" evidence="1">
    <location>
        <begin position="6"/>
        <end position="142"/>
    </location>
</feature>
<dbReference type="PANTHER" id="PTHR43760:SF1">
    <property type="entry name" value="ENDORIBONUCLEASE L-PSP_CHORISMATE MUTASE-LIKE DOMAIN-CONTAINING PROTEIN"/>
    <property type="match status" value="1"/>
</dbReference>
<dbReference type="Gene3D" id="3.30.1330.40">
    <property type="entry name" value="RutC-like"/>
    <property type="match status" value="1"/>
</dbReference>
<organism evidence="2">
    <name type="scientific">freshwater metagenome</name>
    <dbReference type="NCBI Taxonomy" id="449393"/>
    <lineage>
        <taxon>unclassified sequences</taxon>
        <taxon>metagenomes</taxon>
        <taxon>ecological metagenomes</taxon>
    </lineage>
</organism>